<dbReference type="EMBL" id="JAHWDF010000010">
    <property type="protein sequence ID" value="MBW2962247.1"/>
    <property type="molecule type" value="Genomic_DNA"/>
</dbReference>
<organism evidence="1 2">
    <name type="scientific">Mesonia aestuariivivens</name>
    <dbReference type="NCBI Taxonomy" id="2796128"/>
    <lineage>
        <taxon>Bacteria</taxon>
        <taxon>Pseudomonadati</taxon>
        <taxon>Bacteroidota</taxon>
        <taxon>Flavobacteriia</taxon>
        <taxon>Flavobacteriales</taxon>
        <taxon>Flavobacteriaceae</taxon>
        <taxon>Mesonia</taxon>
    </lineage>
</organism>
<sequence length="157" mass="18419">MKYSRLLILIFCLGCQNFETQKISSNQIIEDELKEFNWNEVEVYPSFKECEHLSEISQKKACFEQEFTRKIYRYLQQKKVILSDSIQEKMMLFVSINSTGKPHLDSLKTSALIEKKLPQLESWLLESIQQLPQIYPARKRGIPVKTSFKLPLVIASK</sequence>
<evidence type="ECO:0008006" key="3">
    <source>
        <dbReference type="Google" id="ProtNLM"/>
    </source>
</evidence>
<evidence type="ECO:0000313" key="2">
    <source>
        <dbReference type="Proteomes" id="UP000719267"/>
    </source>
</evidence>
<reference evidence="1 2" key="1">
    <citation type="submission" date="2021-07" db="EMBL/GenBank/DDBJ databases">
        <title>Mesonia aestuariivivens sp. nov., isolated from a tidal flat.</title>
        <authorList>
            <person name="Kim Y.-O."/>
            <person name="Yoon J.-H."/>
        </authorList>
    </citation>
    <scope>NUCLEOTIDE SEQUENCE [LARGE SCALE GENOMIC DNA]</scope>
    <source>
        <strain evidence="1 2">JHPTF-M18</strain>
    </source>
</reference>
<protein>
    <recommendedName>
        <fullName evidence="3">TonB C-terminal domain-containing protein</fullName>
    </recommendedName>
</protein>
<dbReference type="RefSeq" id="WP_219040525.1">
    <property type="nucleotide sequence ID" value="NZ_JAHWDF010000010.1"/>
</dbReference>
<keyword evidence="2" id="KW-1185">Reference proteome</keyword>
<gene>
    <name evidence="1" type="ORF">KW502_10590</name>
</gene>
<proteinExistence type="predicted"/>
<dbReference type="Proteomes" id="UP000719267">
    <property type="component" value="Unassembled WGS sequence"/>
</dbReference>
<comment type="caution">
    <text evidence="1">The sequence shown here is derived from an EMBL/GenBank/DDBJ whole genome shotgun (WGS) entry which is preliminary data.</text>
</comment>
<evidence type="ECO:0000313" key="1">
    <source>
        <dbReference type="EMBL" id="MBW2962247.1"/>
    </source>
</evidence>
<name>A0ABS6W320_9FLAO</name>
<accession>A0ABS6W320</accession>